<evidence type="ECO:0000313" key="2">
    <source>
        <dbReference type="EMBL" id="MBR8828618.1"/>
    </source>
</evidence>
<keyword evidence="1" id="KW-0175">Coiled coil</keyword>
<dbReference type="EMBL" id="JADQBC010000078">
    <property type="protein sequence ID" value="MBR8828618.1"/>
    <property type="molecule type" value="Genomic_DNA"/>
</dbReference>
<gene>
    <name evidence="2" type="ORF">DSM107014_12085</name>
</gene>
<protein>
    <submittedName>
        <fullName evidence="2">Uncharacterized protein</fullName>
    </submittedName>
</protein>
<sequence>MKLDNLDKKKKWWNLPVWGEKSILQKLLGILGAGKIIQGKREIDFETVGIHKQALAELRVLTPIAKALDDAKFTSREFKSFLEVKSNLIQGRGEYEGINNFIALLSGAIEAKDSFLKIEQIELSYRSLKQQEFYNYIFELLGKVYGEEKGRKGKPEKNLTKNEFYQEVQKKLDEVIPKIRTEEGKKALESYQKTLENLSKDKESLALKLLQLFKQYDLKDFSILKKISDMVIYLQDKNIENLNECLTLGKANQEIFGKLAQIIGLPESKREPKTYAIMLQYTALSYKHQGSYSQFARLIEVLQQWKSFYQSVISIREEYPRHEYNQPPEFTQEIPGEILYNKYKDYRGLV</sequence>
<evidence type="ECO:0000256" key="1">
    <source>
        <dbReference type="SAM" id="Coils"/>
    </source>
</evidence>
<organism evidence="2 3">
    <name type="scientific">Gomphosphaeria aponina SAG 52.96 = DSM 107014</name>
    <dbReference type="NCBI Taxonomy" id="1521640"/>
    <lineage>
        <taxon>Bacteria</taxon>
        <taxon>Bacillati</taxon>
        <taxon>Cyanobacteriota</taxon>
        <taxon>Cyanophyceae</taxon>
        <taxon>Oscillatoriophycideae</taxon>
        <taxon>Chroococcales</taxon>
        <taxon>Gomphosphaeriaceae</taxon>
        <taxon>Gomphosphaeria</taxon>
    </lineage>
</organism>
<dbReference type="AlphaFoldDB" id="A0A941GW76"/>
<reference evidence="2" key="1">
    <citation type="submission" date="2021-02" db="EMBL/GenBank/DDBJ databases">
        <title>Metagenome analyses of Stigonema ocellatum DSM 106950, Chlorogloea purpurea SAG 13.99 and Gomphosphaeria aponina DSM 107014.</title>
        <authorList>
            <person name="Marter P."/>
            <person name="Huang S."/>
        </authorList>
    </citation>
    <scope>NUCLEOTIDE SEQUENCE</scope>
    <source>
        <strain evidence="2">JP213</strain>
    </source>
</reference>
<feature type="coiled-coil region" evidence="1">
    <location>
        <begin position="181"/>
        <end position="215"/>
    </location>
</feature>
<accession>A0A941GW76</accession>
<name>A0A941GW76_9CHRO</name>
<proteinExistence type="predicted"/>
<dbReference type="Proteomes" id="UP000767446">
    <property type="component" value="Unassembled WGS sequence"/>
</dbReference>
<comment type="caution">
    <text evidence="2">The sequence shown here is derived from an EMBL/GenBank/DDBJ whole genome shotgun (WGS) entry which is preliminary data.</text>
</comment>
<evidence type="ECO:0000313" key="3">
    <source>
        <dbReference type="Proteomes" id="UP000767446"/>
    </source>
</evidence>